<dbReference type="InterPro" id="IPR023210">
    <property type="entry name" value="NADP_OxRdtase_dom"/>
</dbReference>
<evidence type="ECO:0000313" key="13">
    <source>
        <dbReference type="Proteomes" id="UP000030143"/>
    </source>
</evidence>
<evidence type="ECO:0000256" key="8">
    <source>
        <dbReference type="SAM" id="Phobius"/>
    </source>
</evidence>
<dbReference type="Pfam" id="PF01408">
    <property type="entry name" value="GFO_IDH_MocA"/>
    <property type="match status" value="1"/>
</dbReference>
<comment type="catalytic activity">
    <reaction evidence="5">
        <text>xylitol + NADP(+) = D-xylose + NADPH + H(+)</text>
        <dbReference type="Rhea" id="RHEA:27445"/>
        <dbReference type="ChEBI" id="CHEBI:15378"/>
        <dbReference type="ChEBI" id="CHEBI:17151"/>
        <dbReference type="ChEBI" id="CHEBI:53455"/>
        <dbReference type="ChEBI" id="CHEBI:57783"/>
        <dbReference type="ChEBI" id="CHEBI:58349"/>
        <dbReference type="EC" id="1.1.1.307"/>
    </reaction>
</comment>
<organism evidence="12 13">
    <name type="scientific">Penicillium expansum</name>
    <name type="common">Blue mold rot fungus</name>
    <dbReference type="NCBI Taxonomy" id="27334"/>
    <lineage>
        <taxon>Eukaryota</taxon>
        <taxon>Fungi</taxon>
        <taxon>Dikarya</taxon>
        <taxon>Ascomycota</taxon>
        <taxon>Pezizomycotina</taxon>
        <taxon>Eurotiomycetes</taxon>
        <taxon>Eurotiomycetidae</taxon>
        <taxon>Eurotiales</taxon>
        <taxon>Aspergillaceae</taxon>
        <taxon>Penicillium</taxon>
    </lineage>
</organism>
<dbReference type="GO" id="GO:0016491">
    <property type="term" value="F:oxidoreductase activity"/>
    <property type="evidence" value="ECO:0007669"/>
    <property type="project" value="UniProtKB-KW"/>
</dbReference>
<evidence type="ECO:0000313" key="12">
    <source>
        <dbReference type="EMBL" id="KGO49835.1"/>
    </source>
</evidence>
<dbReference type="GeneID" id="27683158"/>
<proteinExistence type="inferred from homology"/>
<feature type="domain" description="Gfo/Idh/MocA-like oxidoreductase N-terminal" evidence="10">
    <location>
        <begin position="39"/>
        <end position="154"/>
    </location>
</feature>
<evidence type="ECO:0000256" key="4">
    <source>
        <dbReference type="ARBA" id="ARBA00025065"/>
    </source>
</evidence>
<evidence type="ECO:0000256" key="1">
    <source>
        <dbReference type="ARBA" id="ARBA00010928"/>
    </source>
</evidence>
<dbReference type="Pfam" id="PF00248">
    <property type="entry name" value="Aldo_ket_red"/>
    <property type="match status" value="1"/>
</dbReference>
<dbReference type="RefSeq" id="XP_016593224.1">
    <property type="nucleotide sequence ID" value="XM_016747737.1"/>
</dbReference>
<dbReference type="Proteomes" id="UP000030143">
    <property type="component" value="Unassembled WGS sequence"/>
</dbReference>
<accession>A0A0A2JBY0</accession>
<comment type="similarity">
    <text evidence="1">Belongs to the Gfo/Idh/MocA family.</text>
</comment>
<comment type="catalytic activity">
    <reaction evidence="6">
        <text>xylitol + NAD(+) = D-xylose + NADH + H(+)</text>
        <dbReference type="Rhea" id="RHEA:27441"/>
        <dbReference type="ChEBI" id="CHEBI:15378"/>
        <dbReference type="ChEBI" id="CHEBI:17151"/>
        <dbReference type="ChEBI" id="CHEBI:53455"/>
        <dbReference type="ChEBI" id="CHEBI:57540"/>
        <dbReference type="ChEBI" id="CHEBI:57945"/>
        <dbReference type="EC" id="1.1.1.307"/>
    </reaction>
</comment>
<keyword evidence="8" id="KW-1133">Transmembrane helix</keyword>
<feature type="transmembrane region" description="Helical" evidence="8">
    <location>
        <begin position="822"/>
        <end position="840"/>
    </location>
</feature>
<feature type="domain" description="NADP-dependent oxidoreductase" evidence="9">
    <location>
        <begin position="416"/>
        <end position="594"/>
    </location>
</feature>
<gene>
    <name evidence="12" type="ORF">PEX2_104680</name>
</gene>
<evidence type="ECO:0000256" key="3">
    <source>
        <dbReference type="ARBA" id="ARBA00023002"/>
    </source>
</evidence>
<evidence type="ECO:0000259" key="9">
    <source>
        <dbReference type="Pfam" id="PF00248"/>
    </source>
</evidence>
<dbReference type="EC" id="1.1.1.307" evidence="2"/>
<dbReference type="SUPFAM" id="SSF51735">
    <property type="entry name" value="NAD(P)-binding Rossmann-fold domains"/>
    <property type="match status" value="1"/>
</dbReference>
<dbReference type="Gene3D" id="3.40.50.720">
    <property type="entry name" value="NAD(P)-binding Rossmann-like Domain"/>
    <property type="match status" value="1"/>
</dbReference>
<feature type="transmembrane region" description="Helical" evidence="8">
    <location>
        <begin position="688"/>
        <end position="705"/>
    </location>
</feature>
<dbReference type="STRING" id="27334.A0A0A2JBY0"/>
<dbReference type="PRINTS" id="PR00069">
    <property type="entry name" value="ALDKETRDTASE"/>
</dbReference>
<reference evidence="12 13" key="1">
    <citation type="journal article" date="2015" name="Mol. Plant Microbe Interact.">
        <title>Genome, transcriptome, and functional analyses of Penicillium expansum provide new insights into secondary metabolism and pathogenicity.</title>
        <authorList>
            <person name="Ballester A.R."/>
            <person name="Marcet-Houben M."/>
            <person name="Levin E."/>
            <person name="Sela N."/>
            <person name="Selma-Lazaro C."/>
            <person name="Carmona L."/>
            <person name="Wisniewski M."/>
            <person name="Droby S."/>
            <person name="Gonzalez-Candelas L."/>
            <person name="Gabaldon T."/>
        </authorList>
    </citation>
    <scope>NUCLEOTIDE SEQUENCE [LARGE SCALE GENOMIC DNA]</scope>
    <source>
        <strain evidence="12 13">MD-8</strain>
    </source>
</reference>
<evidence type="ECO:0000259" key="11">
    <source>
        <dbReference type="Pfam" id="PF22725"/>
    </source>
</evidence>
<comment type="function">
    <text evidence="4">Catalyzes the initial reaction in the xylose utilization pathway by reducing D-xylose into xylitol. Xylose is a major component of hemicelluloses such as xylan. Most fungi utilize D-xylose via three enzymatic reactions, xylose reductase (XR), xylitol dehydrogenase (XDH), and xylulokinase, to form xylulose 5-phosphate, which enters pentose phosphate pathway.</text>
</comment>
<dbReference type="InterPro" id="IPR018170">
    <property type="entry name" value="Aldo/ket_reductase_CS"/>
</dbReference>
<dbReference type="SUPFAM" id="SSF55347">
    <property type="entry name" value="Glyceraldehyde-3-phosphate dehydrogenase-like, C-terminal domain"/>
    <property type="match status" value="1"/>
</dbReference>
<protein>
    <recommendedName>
        <fullName evidence="2">D-xylose reductase [NAD(P)H]</fullName>
        <ecNumber evidence="2">1.1.1.307</ecNumber>
    </recommendedName>
</protein>
<keyword evidence="8" id="KW-0472">Membrane</keyword>
<dbReference type="Gene3D" id="3.30.360.10">
    <property type="entry name" value="Dihydrodipicolinate Reductase, domain 2"/>
    <property type="match status" value="1"/>
</dbReference>
<keyword evidence="13" id="KW-1185">Reference proteome</keyword>
<dbReference type="InterPro" id="IPR055170">
    <property type="entry name" value="GFO_IDH_MocA-like_dom"/>
</dbReference>
<dbReference type="Gene3D" id="3.20.20.100">
    <property type="entry name" value="NADP-dependent oxidoreductase domain"/>
    <property type="match status" value="1"/>
</dbReference>
<dbReference type="PANTHER" id="PTHR11732">
    <property type="entry name" value="ALDO/KETO REDUCTASE"/>
    <property type="match status" value="1"/>
</dbReference>
<feature type="transmembrane region" description="Helical" evidence="8">
    <location>
        <begin position="797"/>
        <end position="816"/>
    </location>
</feature>
<dbReference type="GO" id="GO:0000166">
    <property type="term" value="F:nucleotide binding"/>
    <property type="evidence" value="ECO:0007669"/>
    <property type="project" value="InterPro"/>
</dbReference>
<comment type="caution">
    <text evidence="12">The sequence shown here is derived from an EMBL/GenBank/DDBJ whole genome shotgun (WGS) entry which is preliminary data.</text>
</comment>
<dbReference type="VEuPathDB" id="FungiDB:PEXP_078300"/>
<dbReference type="InterPro" id="IPR036291">
    <property type="entry name" value="NAD(P)-bd_dom_sf"/>
</dbReference>
<name>A0A0A2JBY0_PENEN</name>
<dbReference type="InterPro" id="IPR036812">
    <property type="entry name" value="NAD(P)_OxRdtase_dom_sf"/>
</dbReference>
<evidence type="ECO:0000259" key="10">
    <source>
        <dbReference type="Pfam" id="PF01408"/>
    </source>
</evidence>
<dbReference type="PROSITE" id="PS00798">
    <property type="entry name" value="ALDOKETO_REDUCTASE_1"/>
    <property type="match status" value="1"/>
</dbReference>
<evidence type="ECO:0000256" key="7">
    <source>
        <dbReference type="SAM" id="MobiDB-lite"/>
    </source>
</evidence>
<keyword evidence="3" id="KW-0560">Oxidoreductase</keyword>
<dbReference type="InterPro" id="IPR000683">
    <property type="entry name" value="Gfo/Idh/MocA-like_OxRdtase_N"/>
</dbReference>
<sequence>MHRRHSGGLLRSWKRPLFQNSPRFKVESYVLPRLRSYSIALIGLGYRGYRSHFKSLFTDPSNSIVAVCDTDRGVLDTFSNNHPDVPAYLSLAQLLREHAPDFAILSVPHGFHMDCVMALSDKGVPILKEKPVTECMDEFRSMSALPVKIGVTFQKRFEPQFIHLKNLLPLVGDVATVQASLTLNIEKLDATWRASSGVGTAEDLGCHMLDIVTWMFGAPSSVMTYGVSPIRPCQVYGGDDISDVIMDWEGINRTGHVHMSRVAYDFSQSITVTGSNGYLILDGSNIVHRDSRGHETLRVVHNPVEKDVIRSMVQEFGDWVTGKRPDFLSSLESLTETVSVMDAVKSSLSGRKIQRPLRPSTTMTPCLTTNNSFAKLAINANSAKYSTQAYFPFQQRTFQLKSGAKIPAVGLGTRRAQRPGEIYQAVQVALQAGYRSIDTAQSSGNEDEIGKAIFDSGIPREEIWITTKLDNQWHNRVDRAIEASLKALKVDYVDLYLMHWPISTDPDDLTKQLPNWSFVDTWQQMQLISKAKVRNVGVSNFGVKHLETLLYDETCHVTPAVNQIELHPYWKSRNLLEYCHSHGIHCTAYSCLGSSESALPADPTLLDIARARQKTPQQIFGIVTGNLASWFTRWMQVQDFETSRSLVYWEIAEVPQNKSGGFIVAGIISFVFTGFLIVMTILANDWYGFANAVALAVLTGVRSYLLQANRNAIDRAVEAAKPLRTTFVGAMNEWREKMKTDGDAIQPQQDSKWRPEVVKILVAMPDSRIVTMFIPEHLLRPIFVTDVSPSSRWRYRLVQWVGWVAFSVHIVTLGMAQLAAQLYVVVVMVTSTVLICYGVGCDDSRIYKWWCEKSEGSSPPYPVWAGKRLKATVFEWPHHFEFIRSKDGSWSRRLSTDIINRKQRSTARQDLYAWLDLSPEEMGSLSDWHLLPHRRDHDDSWWMDFDAKRLLVQENPLKITDLSERINERFENGVKKAADASHYRPPEDIERGRDEDSTST</sequence>
<dbReference type="SUPFAM" id="SSF51430">
    <property type="entry name" value="NAD(P)-linked oxidoreductase"/>
    <property type="match status" value="1"/>
</dbReference>
<evidence type="ECO:0000256" key="2">
    <source>
        <dbReference type="ARBA" id="ARBA00012845"/>
    </source>
</evidence>
<feature type="domain" description="GFO/IDH/MocA-like oxidoreductase" evidence="11">
    <location>
        <begin position="171"/>
        <end position="279"/>
    </location>
</feature>
<dbReference type="EMBL" id="JQFZ01000372">
    <property type="protein sequence ID" value="KGO49835.1"/>
    <property type="molecule type" value="Genomic_DNA"/>
</dbReference>
<keyword evidence="8" id="KW-0812">Transmembrane</keyword>
<dbReference type="HOGENOM" id="CLU_326542_0_0_1"/>
<dbReference type="Pfam" id="PF22725">
    <property type="entry name" value="GFO_IDH_MocA_C3"/>
    <property type="match status" value="1"/>
</dbReference>
<feature type="region of interest" description="Disordered" evidence="7">
    <location>
        <begin position="971"/>
        <end position="1000"/>
    </location>
</feature>
<dbReference type="AlphaFoldDB" id="A0A0A2JBY0"/>
<evidence type="ECO:0000256" key="6">
    <source>
        <dbReference type="ARBA" id="ARBA00049485"/>
    </source>
</evidence>
<evidence type="ECO:0000256" key="5">
    <source>
        <dbReference type="ARBA" id="ARBA00047534"/>
    </source>
</evidence>
<feature type="transmembrane region" description="Helical" evidence="8">
    <location>
        <begin position="662"/>
        <end position="682"/>
    </location>
</feature>
<dbReference type="InterPro" id="IPR020471">
    <property type="entry name" value="AKR"/>
</dbReference>